<dbReference type="GO" id="GO:0008146">
    <property type="term" value="F:sulfotransferase activity"/>
    <property type="evidence" value="ECO:0007669"/>
    <property type="project" value="InterPro"/>
</dbReference>
<keyword evidence="5" id="KW-1185">Reference proteome</keyword>
<comment type="similarity">
    <text evidence="1">Belongs to the sulfotransferase 1 family.</text>
</comment>
<dbReference type="InterPro" id="IPR000863">
    <property type="entry name" value="Sulfotransferase_dom"/>
</dbReference>
<name>A0AAQ4F912_AMBAM</name>
<evidence type="ECO:0000256" key="2">
    <source>
        <dbReference type="ARBA" id="ARBA00022679"/>
    </source>
</evidence>
<comment type="caution">
    <text evidence="4">The sequence shown here is derived from an EMBL/GenBank/DDBJ whole genome shotgun (WGS) entry which is preliminary data.</text>
</comment>
<dbReference type="EMBL" id="JARKHS020005434">
    <property type="protein sequence ID" value="KAK8783546.1"/>
    <property type="molecule type" value="Genomic_DNA"/>
</dbReference>
<dbReference type="Pfam" id="PF00685">
    <property type="entry name" value="Sulfotransfer_1"/>
    <property type="match status" value="1"/>
</dbReference>
<evidence type="ECO:0000256" key="1">
    <source>
        <dbReference type="ARBA" id="ARBA00005771"/>
    </source>
</evidence>
<organism evidence="4 5">
    <name type="scientific">Amblyomma americanum</name>
    <name type="common">Lone star tick</name>
    <dbReference type="NCBI Taxonomy" id="6943"/>
    <lineage>
        <taxon>Eukaryota</taxon>
        <taxon>Metazoa</taxon>
        <taxon>Ecdysozoa</taxon>
        <taxon>Arthropoda</taxon>
        <taxon>Chelicerata</taxon>
        <taxon>Arachnida</taxon>
        <taxon>Acari</taxon>
        <taxon>Parasitiformes</taxon>
        <taxon>Ixodida</taxon>
        <taxon>Ixodoidea</taxon>
        <taxon>Ixodidae</taxon>
        <taxon>Amblyomminae</taxon>
        <taxon>Amblyomma</taxon>
    </lineage>
</organism>
<keyword evidence="2" id="KW-0808">Transferase</keyword>
<dbReference type="Proteomes" id="UP001321473">
    <property type="component" value="Unassembled WGS sequence"/>
</dbReference>
<feature type="domain" description="Sulfotransferase" evidence="3">
    <location>
        <begin position="33"/>
        <end position="302"/>
    </location>
</feature>
<sequence>MNWEAYKNINGVPLLQLFPDANVLSAMKYEPRPNDVIVVTYPKCGTTWTGYIVSNILTKGSPPTDPGDYMLYAPYIELLGAEAAIRPARQGPLITHLPLKNMVFSKTAKYVYVTRNPYDCCVSFYYFLKGMTPKSYADVSFESFFDNFISGKVVYGGYFDHLLVWYNLRDEANVLFLTYEQLKQDAEGMILKIADFLGEDHGTSLREDRGLLDKILESTSLRNMKAVFDYSPLERIRSLMELSPEKSLKSFDAFRRSSATRGEMHEGAGYVRKGIVGDWKMHFTQKQVTRMKQWIGENTEGTDVMDLWNHLDLP</sequence>
<gene>
    <name evidence="4" type="ORF">V5799_010089</name>
</gene>
<evidence type="ECO:0000259" key="3">
    <source>
        <dbReference type="Pfam" id="PF00685"/>
    </source>
</evidence>
<dbReference type="PANTHER" id="PTHR11783">
    <property type="entry name" value="SULFOTRANSFERASE SULT"/>
    <property type="match status" value="1"/>
</dbReference>
<evidence type="ECO:0000313" key="5">
    <source>
        <dbReference type="Proteomes" id="UP001321473"/>
    </source>
</evidence>
<dbReference type="AlphaFoldDB" id="A0AAQ4F912"/>
<evidence type="ECO:0000313" key="4">
    <source>
        <dbReference type="EMBL" id="KAK8783546.1"/>
    </source>
</evidence>
<dbReference type="InterPro" id="IPR027417">
    <property type="entry name" value="P-loop_NTPase"/>
</dbReference>
<accession>A0AAQ4F912</accession>
<dbReference type="Gene3D" id="3.40.50.300">
    <property type="entry name" value="P-loop containing nucleotide triphosphate hydrolases"/>
    <property type="match status" value="1"/>
</dbReference>
<dbReference type="SUPFAM" id="SSF52540">
    <property type="entry name" value="P-loop containing nucleoside triphosphate hydrolases"/>
    <property type="match status" value="1"/>
</dbReference>
<proteinExistence type="inferred from homology"/>
<reference evidence="4 5" key="1">
    <citation type="journal article" date="2023" name="Arcadia Sci">
        <title>De novo assembly of a long-read Amblyomma americanum tick genome.</title>
        <authorList>
            <person name="Chou S."/>
            <person name="Poskanzer K.E."/>
            <person name="Rollins M."/>
            <person name="Thuy-Boun P.S."/>
        </authorList>
    </citation>
    <scope>NUCLEOTIDE SEQUENCE [LARGE SCALE GENOMIC DNA]</scope>
    <source>
        <strain evidence="4">F_SG_1</strain>
        <tissue evidence="4">Salivary glands</tissue>
    </source>
</reference>
<protein>
    <recommendedName>
        <fullName evidence="3">Sulfotransferase domain-containing protein</fullName>
    </recommendedName>
</protein>